<comment type="similarity">
    <text evidence="2 8">Belongs to the methyltransferase superfamily. LCMT family.</text>
</comment>
<evidence type="ECO:0000256" key="8">
    <source>
        <dbReference type="PIRNR" id="PIRNR016305"/>
    </source>
</evidence>
<gene>
    <name evidence="11" type="ORF">MELLADRAFT_85978</name>
</gene>
<evidence type="ECO:0000256" key="6">
    <source>
        <dbReference type="ARBA" id="ARBA00022679"/>
    </source>
</evidence>
<dbReference type="Pfam" id="PF04072">
    <property type="entry name" value="LCM"/>
    <property type="match status" value="1"/>
</dbReference>
<comment type="function">
    <text evidence="8">Methylates the carboxyl group of the C-terminal leucine residue of protein phosphatase 2A catalytic subunits to form alpha-leucine ester residues.</text>
</comment>
<dbReference type="OrthoDB" id="203237at2759"/>
<dbReference type="GO" id="GO:0032259">
    <property type="term" value="P:methylation"/>
    <property type="evidence" value="ECO:0007669"/>
    <property type="project" value="UniProtKB-KW"/>
</dbReference>
<dbReference type="AlphaFoldDB" id="F4RKC3"/>
<dbReference type="InParanoid" id="F4RKC3"/>
<dbReference type="PIRSF" id="PIRSF016305">
    <property type="entry name" value="LCM_mtfrase"/>
    <property type="match status" value="1"/>
</dbReference>
<comment type="catalytic activity">
    <reaction evidence="1 8">
        <text>[phosphatase 2A protein]-C-terminal L-leucine + S-adenosyl-L-methionine = [phosphatase 2A protein]-C-terminal L-leucine methyl ester + S-adenosyl-L-homocysteine</text>
        <dbReference type="Rhea" id="RHEA:48544"/>
        <dbReference type="Rhea" id="RHEA-COMP:12134"/>
        <dbReference type="Rhea" id="RHEA-COMP:12135"/>
        <dbReference type="ChEBI" id="CHEBI:57856"/>
        <dbReference type="ChEBI" id="CHEBI:59789"/>
        <dbReference type="ChEBI" id="CHEBI:90516"/>
        <dbReference type="ChEBI" id="CHEBI:90517"/>
        <dbReference type="EC" id="2.1.1.233"/>
    </reaction>
</comment>
<dbReference type="SUPFAM" id="SSF53335">
    <property type="entry name" value="S-adenosyl-L-methionine-dependent methyltransferases"/>
    <property type="match status" value="1"/>
</dbReference>
<evidence type="ECO:0000256" key="3">
    <source>
        <dbReference type="ARBA" id="ARBA00012834"/>
    </source>
</evidence>
<dbReference type="HOGENOM" id="CLU_031312_1_1_1"/>
<organism evidence="12">
    <name type="scientific">Melampsora larici-populina (strain 98AG31 / pathotype 3-4-7)</name>
    <name type="common">Poplar leaf rust fungus</name>
    <dbReference type="NCBI Taxonomy" id="747676"/>
    <lineage>
        <taxon>Eukaryota</taxon>
        <taxon>Fungi</taxon>
        <taxon>Dikarya</taxon>
        <taxon>Basidiomycota</taxon>
        <taxon>Pucciniomycotina</taxon>
        <taxon>Pucciniomycetes</taxon>
        <taxon>Pucciniales</taxon>
        <taxon>Melampsoraceae</taxon>
        <taxon>Melampsora</taxon>
    </lineage>
</organism>
<evidence type="ECO:0000256" key="10">
    <source>
        <dbReference type="SAM" id="MobiDB-lite"/>
    </source>
</evidence>
<name>F4RKC3_MELLP</name>
<evidence type="ECO:0000256" key="7">
    <source>
        <dbReference type="ARBA" id="ARBA00022691"/>
    </source>
</evidence>
<dbReference type="Proteomes" id="UP000001072">
    <property type="component" value="Unassembled WGS sequence"/>
</dbReference>
<dbReference type="InterPro" id="IPR007213">
    <property type="entry name" value="Ppm1/Ppm2/Tcmp"/>
</dbReference>
<feature type="compositionally biased region" description="Basic and acidic residues" evidence="10">
    <location>
        <begin position="33"/>
        <end position="44"/>
    </location>
</feature>
<sequence>MAQQTKPELRASDSTSLPTNLFTRSSGFPSRRGQKDKTDQAVRETDTDAALARLSAASLGYIEDPFVPLLLRDSPSSVRRPPWVNIGTHHRTYIMDLLILHFINSPAPIDPQTGLPRPKQVLSLGAGSDSRFWRLRNRWSGTWPISMWVETDFLESTSIKAKRIASNERLSTLCGGNVSPSNHTSHETSPHTAHSQDPTELYSKHYTLLSSDLRSTQELVPKLKSVLNPDGFTLILAELVLVYLSPSDSSACLRHIIDALAPGPMMLVSYEALDLGDNFSRVMVQNLKARGLELLGLAGNQSAKSLADRFEQLGFQSSASIDITSLRSTDLSAPQAFIETWQEELNRIRRLESIDELEELHLVLAHYAVSWAIIRHKGAQIGKNHLSGAFCLPELGEQSG</sequence>
<dbReference type="EC" id="2.1.1.233" evidence="3 8"/>
<feature type="compositionally biased region" description="Polar residues" evidence="10">
    <location>
        <begin position="1"/>
        <end position="28"/>
    </location>
</feature>
<dbReference type="STRING" id="747676.F4RKC3"/>
<dbReference type="eggNOG" id="KOG2918">
    <property type="taxonomic scope" value="Eukaryota"/>
</dbReference>
<protein>
    <recommendedName>
        <fullName evidence="4 8">Leucine carboxyl methyltransferase 1</fullName>
        <ecNumber evidence="3 8">2.1.1.233</ecNumber>
    </recommendedName>
</protein>
<dbReference type="KEGG" id="mlr:MELLADRAFT_85978"/>
<dbReference type="InterPro" id="IPR016651">
    <property type="entry name" value="LCMT1"/>
</dbReference>
<evidence type="ECO:0000256" key="9">
    <source>
        <dbReference type="PIRSR" id="PIRSR016305-1"/>
    </source>
</evidence>
<dbReference type="GeneID" id="18934034"/>
<feature type="binding site" evidence="9">
    <location>
        <position position="91"/>
    </location>
    <ligand>
        <name>S-adenosyl-L-methionine</name>
        <dbReference type="ChEBI" id="CHEBI:59789"/>
    </ligand>
</feature>
<feature type="region of interest" description="Disordered" evidence="10">
    <location>
        <begin position="175"/>
        <end position="198"/>
    </location>
</feature>
<keyword evidence="12" id="KW-1185">Reference proteome</keyword>
<dbReference type="RefSeq" id="XP_007409510.1">
    <property type="nucleotide sequence ID" value="XM_007409448.1"/>
</dbReference>
<feature type="binding site" evidence="9">
    <location>
        <position position="238"/>
    </location>
    <ligand>
        <name>S-adenosyl-L-methionine</name>
        <dbReference type="ChEBI" id="CHEBI:59789"/>
    </ligand>
</feature>
<feature type="binding site" evidence="9">
    <location>
        <position position="125"/>
    </location>
    <ligand>
        <name>S-adenosyl-L-methionine</name>
        <dbReference type="ChEBI" id="CHEBI:59789"/>
    </ligand>
</feature>
<keyword evidence="7 8" id="KW-0949">S-adenosyl-L-methionine</keyword>
<dbReference type="FunCoup" id="F4RKC3">
    <property type="interactions" value="323"/>
</dbReference>
<dbReference type="EMBL" id="GL883105">
    <property type="protein sequence ID" value="EGG07068.1"/>
    <property type="molecule type" value="Genomic_DNA"/>
</dbReference>
<proteinExistence type="inferred from homology"/>
<dbReference type="PANTHER" id="PTHR13600:SF21">
    <property type="entry name" value="LEUCINE CARBOXYL METHYLTRANSFERASE 1"/>
    <property type="match status" value="1"/>
</dbReference>
<dbReference type="InterPro" id="IPR029063">
    <property type="entry name" value="SAM-dependent_MTases_sf"/>
</dbReference>
<feature type="binding site" evidence="9">
    <location>
        <begin position="212"/>
        <end position="213"/>
    </location>
    <ligand>
        <name>S-adenosyl-L-methionine</name>
        <dbReference type="ChEBI" id="CHEBI:59789"/>
    </ligand>
</feature>
<dbReference type="VEuPathDB" id="FungiDB:MELLADRAFT_85978"/>
<evidence type="ECO:0000256" key="1">
    <source>
        <dbReference type="ARBA" id="ARBA00000724"/>
    </source>
</evidence>
<evidence type="ECO:0000256" key="5">
    <source>
        <dbReference type="ARBA" id="ARBA00022603"/>
    </source>
</evidence>
<accession>F4RKC3</accession>
<keyword evidence="6 8" id="KW-0808">Transferase</keyword>
<dbReference type="GO" id="GO:0018423">
    <property type="term" value="F:protein C-terminal leucine carboxyl O-methyltransferase activity"/>
    <property type="evidence" value="ECO:0007669"/>
    <property type="project" value="UniProtKB-EC"/>
</dbReference>
<evidence type="ECO:0000256" key="2">
    <source>
        <dbReference type="ARBA" id="ARBA00010703"/>
    </source>
</evidence>
<evidence type="ECO:0000256" key="4">
    <source>
        <dbReference type="ARBA" id="ARBA00017497"/>
    </source>
</evidence>
<dbReference type="Gene3D" id="3.40.50.150">
    <property type="entry name" value="Vaccinia Virus protein VP39"/>
    <property type="match status" value="1"/>
</dbReference>
<reference evidence="12" key="1">
    <citation type="journal article" date="2011" name="Proc. Natl. Acad. Sci. U.S.A.">
        <title>Obligate biotrophy features unraveled by the genomic analysis of rust fungi.</title>
        <authorList>
            <person name="Duplessis S."/>
            <person name="Cuomo C.A."/>
            <person name="Lin Y.-C."/>
            <person name="Aerts A."/>
            <person name="Tisserant E."/>
            <person name="Veneault-Fourrey C."/>
            <person name="Joly D.L."/>
            <person name="Hacquard S."/>
            <person name="Amselem J."/>
            <person name="Cantarel B.L."/>
            <person name="Chiu R."/>
            <person name="Coutinho P.M."/>
            <person name="Feau N."/>
            <person name="Field M."/>
            <person name="Frey P."/>
            <person name="Gelhaye E."/>
            <person name="Goldberg J."/>
            <person name="Grabherr M.G."/>
            <person name="Kodira C.D."/>
            <person name="Kohler A."/>
            <person name="Kuees U."/>
            <person name="Lindquist E.A."/>
            <person name="Lucas S.M."/>
            <person name="Mago R."/>
            <person name="Mauceli E."/>
            <person name="Morin E."/>
            <person name="Murat C."/>
            <person name="Pangilinan J.L."/>
            <person name="Park R."/>
            <person name="Pearson M."/>
            <person name="Quesneville H."/>
            <person name="Rouhier N."/>
            <person name="Sakthikumar S."/>
            <person name="Salamov A.A."/>
            <person name="Schmutz J."/>
            <person name="Selles B."/>
            <person name="Shapiro H."/>
            <person name="Tanguay P."/>
            <person name="Tuskan G.A."/>
            <person name="Henrissat B."/>
            <person name="Van de Peer Y."/>
            <person name="Rouze P."/>
            <person name="Ellis J.G."/>
            <person name="Dodds P.N."/>
            <person name="Schein J.E."/>
            <person name="Zhong S."/>
            <person name="Hamelin R.C."/>
            <person name="Grigoriev I.V."/>
            <person name="Szabo L.J."/>
            <person name="Martin F."/>
        </authorList>
    </citation>
    <scope>NUCLEOTIDE SEQUENCE [LARGE SCALE GENOMIC DNA]</scope>
    <source>
        <strain evidence="12">98AG31 / pathotype 3-4-7</strain>
    </source>
</reference>
<feature type="region of interest" description="Disordered" evidence="10">
    <location>
        <begin position="1"/>
        <end position="44"/>
    </location>
</feature>
<evidence type="ECO:0000313" key="12">
    <source>
        <dbReference type="Proteomes" id="UP000001072"/>
    </source>
</evidence>
<evidence type="ECO:0000313" key="11">
    <source>
        <dbReference type="EMBL" id="EGG07068.1"/>
    </source>
</evidence>
<dbReference type="PANTHER" id="PTHR13600">
    <property type="entry name" value="LEUCINE CARBOXYL METHYLTRANSFERASE"/>
    <property type="match status" value="1"/>
</dbReference>
<keyword evidence="5 8" id="KW-0489">Methyltransferase</keyword>